<dbReference type="PANTHER" id="PTHR47981:SF20">
    <property type="entry name" value="RAS-RELATED PROTEIN RAB-7A"/>
    <property type="match status" value="1"/>
</dbReference>
<dbReference type="SMART" id="SM00173">
    <property type="entry name" value="RAS"/>
    <property type="match status" value="1"/>
</dbReference>
<evidence type="ECO:0000256" key="5">
    <source>
        <dbReference type="SAM" id="MobiDB-lite"/>
    </source>
</evidence>
<dbReference type="PROSITE" id="PS51419">
    <property type="entry name" value="RAB"/>
    <property type="match status" value="1"/>
</dbReference>
<evidence type="ECO:0000256" key="1">
    <source>
        <dbReference type="ARBA" id="ARBA00006270"/>
    </source>
</evidence>
<sequence length="379" mass="41955">MLKAHCHIGASGVGKTSLRGQYISGRFTNGYRTTIGADFITKTLPHPSNPADIVALQIWDTAGQQRFSSLSSAFFRGADAALLMFDINTPETMTALTKCWAEFRERAPLADEDVEGYCCVVVGNKTDLVGSGGRNGEGPVTEAEAHDFLSKLIPLNSRSPSPIYASWLQDELSPEVEIDARDDPLASSQVTIRPSSPPSPPRTRSDSTAILPNGHHAASSSSPLLSYSPETPPLQVPLPLLIALFLRHNDHDTHHAHNLPHPILVPLRHLPVRAQLARAPVVRLLIRLFKRTPTPPRLHEQTTLDRQRKFRKRRHRQARPLRPRTRLIFRLPRLPDRRGPPPRTRPLRPHPLPGPAPACTRAQAVLHVCEEGRRCGGCV</sequence>
<keyword evidence="7" id="KW-1185">Reference proteome</keyword>
<accession>A0A9P3UQU9</accession>
<dbReference type="SMART" id="SM00174">
    <property type="entry name" value="RHO"/>
    <property type="match status" value="1"/>
</dbReference>
<dbReference type="GO" id="GO:0032889">
    <property type="term" value="P:regulation of vacuole fusion, non-autophagic"/>
    <property type="evidence" value="ECO:0007669"/>
    <property type="project" value="TreeGrafter"/>
</dbReference>
<keyword evidence="2" id="KW-0547">Nucleotide-binding</keyword>
<proteinExistence type="inferred from homology"/>
<feature type="region of interest" description="Disordered" evidence="5">
    <location>
        <begin position="183"/>
        <end position="228"/>
    </location>
</feature>
<dbReference type="SMART" id="SM00175">
    <property type="entry name" value="RAB"/>
    <property type="match status" value="1"/>
</dbReference>
<gene>
    <name evidence="6" type="ORF">LshimejAT787_1100230</name>
</gene>
<keyword evidence="3" id="KW-0342">GTP-binding</keyword>
<dbReference type="EMBL" id="BRPK01000011">
    <property type="protein sequence ID" value="GLB42008.1"/>
    <property type="molecule type" value="Genomic_DNA"/>
</dbReference>
<dbReference type="PANTHER" id="PTHR47981">
    <property type="entry name" value="RAB FAMILY"/>
    <property type="match status" value="1"/>
</dbReference>
<dbReference type="AlphaFoldDB" id="A0A9P3UQU9"/>
<dbReference type="GO" id="GO:0005525">
    <property type="term" value="F:GTP binding"/>
    <property type="evidence" value="ECO:0007669"/>
    <property type="project" value="UniProtKB-KW"/>
</dbReference>
<evidence type="ECO:0000313" key="7">
    <source>
        <dbReference type="Proteomes" id="UP001063166"/>
    </source>
</evidence>
<keyword evidence="4" id="KW-0636">Prenylation</keyword>
<keyword evidence="4" id="KW-0449">Lipoprotein</keyword>
<protein>
    <submittedName>
        <fullName evidence="6">Ras of Complex, Roc, domain of DAPkinase</fullName>
    </submittedName>
</protein>
<feature type="compositionally biased region" description="Pro residues" evidence="5">
    <location>
        <begin position="341"/>
        <end position="355"/>
    </location>
</feature>
<dbReference type="GO" id="GO:0000329">
    <property type="term" value="C:fungal-type vacuole membrane"/>
    <property type="evidence" value="ECO:0007669"/>
    <property type="project" value="TreeGrafter"/>
</dbReference>
<dbReference type="GO" id="GO:0005770">
    <property type="term" value="C:late endosome"/>
    <property type="evidence" value="ECO:0007669"/>
    <property type="project" value="TreeGrafter"/>
</dbReference>
<comment type="similarity">
    <text evidence="1">Belongs to the small GTPase superfamily. Rab family.</text>
</comment>
<feature type="compositionally biased region" description="Basic and acidic residues" evidence="5">
    <location>
        <begin position="297"/>
        <end position="307"/>
    </location>
</feature>
<evidence type="ECO:0000256" key="3">
    <source>
        <dbReference type="ARBA" id="ARBA00023134"/>
    </source>
</evidence>
<dbReference type="SUPFAM" id="SSF52540">
    <property type="entry name" value="P-loop containing nucleoside triphosphate hydrolases"/>
    <property type="match status" value="1"/>
</dbReference>
<dbReference type="InterPro" id="IPR001806">
    <property type="entry name" value="Small_GTPase"/>
</dbReference>
<feature type="compositionally biased region" description="Basic residues" evidence="5">
    <location>
        <begin position="308"/>
        <end position="327"/>
    </location>
</feature>
<comment type="caution">
    <text evidence="6">The sequence shown here is derived from an EMBL/GenBank/DDBJ whole genome shotgun (WGS) entry which is preliminary data.</text>
</comment>
<name>A0A9P3UQU9_LYOSH</name>
<dbReference type="GO" id="GO:0003924">
    <property type="term" value="F:GTPase activity"/>
    <property type="evidence" value="ECO:0007669"/>
    <property type="project" value="InterPro"/>
</dbReference>
<dbReference type="OrthoDB" id="9989112at2759"/>
<feature type="compositionally biased region" description="Low complexity" evidence="5">
    <location>
        <begin position="219"/>
        <end position="228"/>
    </location>
</feature>
<evidence type="ECO:0000313" key="6">
    <source>
        <dbReference type="EMBL" id="GLB42008.1"/>
    </source>
</evidence>
<reference evidence="6" key="1">
    <citation type="submission" date="2022-07" db="EMBL/GenBank/DDBJ databases">
        <title>The genome of Lyophyllum shimeji provides insight into the initial evolution of ectomycorrhizal fungal genome.</title>
        <authorList>
            <person name="Kobayashi Y."/>
            <person name="Shibata T."/>
            <person name="Hirakawa H."/>
            <person name="Shigenobu S."/>
            <person name="Nishiyama T."/>
            <person name="Yamada A."/>
            <person name="Hasebe M."/>
            <person name="Kawaguchi M."/>
        </authorList>
    </citation>
    <scope>NUCLEOTIDE SEQUENCE</scope>
    <source>
        <strain evidence="6">AT787</strain>
    </source>
</reference>
<evidence type="ECO:0000256" key="4">
    <source>
        <dbReference type="ARBA" id="ARBA00023289"/>
    </source>
</evidence>
<dbReference type="PRINTS" id="PR00449">
    <property type="entry name" value="RASTRNSFRMNG"/>
</dbReference>
<dbReference type="InterPro" id="IPR027417">
    <property type="entry name" value="P-loop_NTPase"/>
</dbReference>
<feature type="region of interest" description="Disordered" evidence="5">
    <location>
        <begin position="296"/>
        <end position="355"/>
    </location>
</feature>
<evidence type="ECO:0000256" key="2">
    <source>
        <dbReference type="ARBA" id="ARBA00022741"/>
    </source>
</evidence>
<dbReference type="Pfam" id="PF00071">
    <property type="entry name" value="Ras"/>
    <property type="match status" value="1"/>
</dbReference>
<dbReference type="Proteomes" id="UP001063166">
    <property type="component" value="Unassembled WGS sequence"/>
</dbReference>
<dbReference type="Gene3D" id="3.40.50.300">
    <property type="entry name" value="P-loop containing nucleotide triphosphate hydrolases"/>
    <property type="match status" value="1"/>
</dbReference>
<organism evidence="6 7">
    <name type="scientific">Lyophyllum shimeji</name>
    <name type="common">Hon-shimeji</name>
    <name type="synonym">Tricholoma shimeji</name>
    <dbReference type="NCBI Taxonomy" id="47721"/>
    <lineage>
        <taxon>Eukaryota</taxon>
        <taxon>Fungi</taxon>
        <taxon>Dikarya</taxon>
        <taxon>Basidiomycota</taxon>
        <taxon>Agaricomycotina</taxon>
        <taxon>Agaricomycetes</taxon>
        <taxon>Agaricomycetidae</taxon>
        <taxon>Agaricales</taxon>
        <taxon>Tricholomatineae</taxon>
        <taxon>Lyophyllaceae</taxon>
        <taxon>Lyophyllum</taxon>
    </lineage>
</organism>